<keyword evidence="2" id="KW-0808">Transferase</keyword>
<protein>
    <submittedName>
        <fullName evidence="2">ATP-NAD/AcoX kinase</fullName>
    </submittedName>
</protein>
<accession>A0A378BYT6</accession>
<name>A0A378BYT6_KLEPN</name>
<gene>
    <name evidence="1" type="ORF">NCTC5051_03727</name>
    <name evidence="2" type="ORF">NCTC5053_06112</name>
</gene>
<evidence type="ECO:0000313" key="1">
    <source>
        <dbReference type="EMBL" id="STU52651.1"/>
    </source>
</evidence>
<dbReference type="GO" id="GO:0016301">
    <property type="term" value="F:kinase activity"/>
    <property type="evidence" value="ECO:0007669"/>
    <property type="project" value="UniProtKB-KW"/>
</dbReference>
<sequence length="63" mass="7086">MTDIAHPTTYPEQAAFQLVVELIRAERVPMQHDNVTNLLKIYDQAVAHFKSTGENSGFTVEVI</sequence>
<evidence type="ECO:0000313" key="2">
    <source>
        <dbReference type="EMBL" id="STV56710.1"/>
    </source>
</evidence>
<dbReference type="AlphaFoldDB" id="A0A378BYT6"/>
<evidence type="ECO:0000313" key="4">
    <source>
        <dbReference type="Proteomes" id="UP000254387"/>
    </source>
</evidence>
<dbReference type="Proteomes" id="UP000254387">
    <property type="component" value="Unassembled WGS sequence"/>
</dbReference>
<reference evidence="3 4" key="1">
    <citation type="submission" date="2018-06" db="EMBL/GenBank/DDBJ databases">
        <authorList>
            <consortium name="Pathogen Informatics"/>
            <person name="Doyle S."/>
        </authorList>
    </citation>
    <scope>NUCLEOTIDE SEQUENCE [LARGE SCALE GENOMIC DNA]</scope>
    <source>
        <strain evidence="1 3">NCTC5051</strain>
        <strain evidence="2 4">NCTC5053</strain>
    </source>
</reference>
<organism evidence="2 4">
    <name type="scientific">Klebsiella pneumoniae</name>
    <dbReference type="NCBI Taxonomy" id="573"/>
    <lineage>
        <taxon>Bacteria</taxon>
        <taxon>Pseudomonadati</taxon>
        <taxon>Pseudomonadota</taxon>
        <taxon>Gammaproteobacteria</taxon>
        <taxon>Enterobacterales</taxon>
        <taxon>Enterobacteriaceae</taxon>
        <taxon>Klebsiella/Raoultella group</taxon>
        <taxon>Klebsiella</taxon>
        <taxon>Klebsiella pneumoniae complex</taxon>
    </lineage>
</organism>
<evidence type="ECO:0000313" key="3">
    <source>
        <dbReference type="Proteomes" id="UP000254141"/>
    </source>
</evidence>
<dbReference type="RefSeq" id="WP_049047679.1">
    <property type="nucleotide sequence ID" value="NZ_CP153611.1"/>
</dbReference>
<dbReference type="EMBL" id="UGLU01000001">
    <property type="protein sequence ID" value="STU52651.1"/>
    <property type="molecule type" value="Genomic_DNA"/>
</dbReference>
<keyword evidence="2" id="KW-0418">Kinase</keyword>
<proteinExistence type="predicted"/>
<dbReference type="Proteomes" id="UP000254141">
    <property type="component" value="Unassembled WGS sequence"/>
</dbReference>
<dbReference type="EMBL" id="UGMN01000004">
    <property type="protein sequence ID" value="STV56710.1"/>
    <property type="molecule type" value="Genomic_DNA"/>
</dbReference>